<feature type="compositionally biased region" description="Basic and acidic residues" evidence="5">
    <location>
        <begin position="737"/>
        <end position="747"/>
    </location>
</feature>
<dbReference type="GO" id="GO:0030686">
    <property type="term" value="C:90S preribosome"/>
    <property type="evidence" value="ECO:0007669"/>
    <property type="project" value="TreeGrafter"/>
</dbReference>
<name>A0AAN7LHG8_9MYRT</name>
<evidence type="ECO:0000313" key="7">
    <source>
        <dbReference type="Proteomes" id="UP001345219"/>
    </source>
</evidence>
<evidence type="ECO:0000256" key="5">
    <source>
        <dbReference type="SAM" id="MobiDB-lite"/>
    </source>
</evidence>
<dbReference type="GO" id="GO:0000056">
    <property type="term" value="P:ribosomal small subunit export from nucleus"/>
    <property type="evidence" value="ECO:0007669"/>
    <property type="project" value="TreeGrafter"/>
</dbReference>
<dbReference type="GO" id="GO:0003723">
    <property type="term" value="F:RNA binding"/>
    <property type="evidence" value="ECO:0007669"/>
    <property type="project" value="UniProtKB-KW"/>
</dbReference>
<proteinExistence type="predicted"/>
<keyword evidence="3" id="KW-0694">RNA-binding</keyword>
<reference evidence="6 7" key="1">
    <citation type="journal article" date="2023" name="Hortic Res">
        <title>Pangenome of water caltrop reveals structural variations and asymmetric subgenome divergence after allopolyploidization.</title>
        <authorList>
            <person name="Zhang X."/>
            <person name="Chen Y."/>
            <person name="Wang L."/>
            <person name="Yuan Y."/>
            <person name="Fang M."/>
            <person name="Shi L."/>
            <person name="Lu R."/>
            <person name="Comes H.P."/>
            <person name="Ma Y."/>
            <person name="Chen Y."/>
            <person name="Huang G."/>
            <person name="Zhou Y."/>
            <person name="Zheng Z."/>
            <person name="Qiu Y."/>
        </authorList>
    </citation>
    <scope>NUCLEOTIDE SEQUENCE [LARGE SCALE GENOMIC DNA]</scope>
    <source>
        <tissue evidence="6">Roots</tissue>
    </source>
</reference>
<dbReference type="GO" id="GO:0000472">
    <property type="term" value="P:endonucleolytic cleavage to generate mature 5'-end of SSU-rRNA from (SSU-rRNA, 5.8S rRNA, LSU-rRNA)"/>
    <property type="evidence" value="ECO:0007669"/>
    <property type="project" value="TreeGrafter"/>
</dbReference>
<dbReference type="Pfam" id="PF22493">
    <property type="entry name" value="PUF_NOP9"/>
    <property type="match status" value="1"/>
</dbReference>
<organism evidence="6 7">
    <name type="scientific">Trapa incisa</name>
    <dbReference type="NCBI Taxonomy" id="236973"/>
    <lineage>
        <taxon>Eukaryota</taxon>
        <taxon>Viridiplantae</taxon>
        <taxon>Streptophyta</taxon>
        <taxon>Embryophyta</taxon>
        <taxon>Tracheophyta</taxon>
        <taxon>Spermatophyta</taxon>
        <taxon>Magnoliopsida</taxon>
        <taxon>eudicotyledons</taxon>
        <taxon>Gunneridae</taxon>
        <taxon>Pentapetalae</taxon>
        <taxon>rosids</taxon>
        <taxon>malvids</taxon>
        <taxon>Myrtales</taxon>
        <taxon>Lythraceae</taxon>
        <taxon>Trapa</taxon>
    </lineage>
</organism>
<dbReference type="InterPro" id="IPR001313">
    <property type="entry name" value="Pumilio_RNA-bd_rpt"/>
</dbReference>
<evidence type="ECO:0000256" key="1">
    <source>
        <dbReference type="ARBA" id="ARBA00022737"/>
    </source>
</evidence>
<keyword evidence="7" id="KW-1185">Reference proteome</keyword>
<keyword evidence="2" id="KW-0810">Translation regulation</keyword>
<dbReference type="InterPro" id="IPR040000">
    <property type="entry name" value="NOP9"/>
</dbReference>
<accession>A0AAN7LHG8</accession>
<dbReference type="EMBL" id="JAXIOK010000001">
    <property type="protein sequence ID" value="KAK4781165.1"/>
    <property type="molecule type" value="Genomic_DNA"/>
</dbReference>
<comment type="caution">
    <text evidence="6">The sequence shown here is derived from an EMBL/GenBank/DDBJ whole genome shotgun (WGS) entry which is preliminary data.</text>
</comment>
<dbReference type="GO" id="GO:0000480">
    <property type="term" value="P:endonucleolytic cleavage in 5'-ETS of tricistronic rRNA transcript (SSU-rRNA, 5.8S rRNA, LSU-rRNA)"/>
    <property type="evidence" value="ECO:0007669"/>
    <property type="project" value="TreeGrafter"/>
</dbReference>
<feature type="repeat" description="Pumilio" evidence="4">
    <location>
        <begin position="418"/>
        <end position="455"/>
    </location>
</feature>
<dbReference type="InterPro" id="IPR016024">
    <property type="entry name" value="ARM-type_fold"/>
</dbReference>
<protein>
    <submittedName>
        <fullName evidence="6">Uncharacterized protein</fullName>
    </submittedName>
</protein>
<dbReference type="PROSITE" id="PS50302">
    <property type="entry name" value="PUM"/>
    <property type="match status" value="2"/>
</dbReference>
<dbReference type="SUPFAM" id="SSF48371">
    <property type="entry name" value="ARM repeat"/>
    <property type="match status" value="2"/>
</dbReference>
<dbReference type="AlphaFoldDB" id="A0AAN7LHG8"/>
<keyword evidence="1" id="KW-0677">Repeat</keyword>
<dbReference type="PANTHER" id="PTHR13102">
    <property type="entry name" value="NUCLEOLAR PROTEIN 9"/>
    <property type="match status" value="1"/>
</dbReference>
<dbReference type="Proteomes" id="UP001345219">
    <property type="component" value="Chromosome 13"/>
</dbReference>
<dbReference type="PANTHER" id="PTHR13102:SF0">
    <property type="entry name" value="NUCLEOLAR PROTEIN 9"/>
    <property type="match status" value="1"/>
</dbReference>
<dbReference type="SMART" id="SM00025">
    <property type="entry name" value="Pumilio"/>
    <property type="match status" value="5"/>
</dbReference>
<dbReference type="GO" id="GO:0006417">
    <property type="term" value="P:regulation of translation"/>
    <property type="evidence" value="ECO:0007669"/>
    <property type="project" value="UniProtKB-KW"/>
</dbReference>
<feature type="compositionally biased region" description="Basic and acidic residues" evidence="5">
    <location>
        <begin position="712"/>
        <end position="723"/>
    </location>
</feature>
<evidence type="ECO:0000313" key="6">
    <source>
        <dbReference type="EMBL" id="KAK4781165.1"/>
    </source>
</evidence>
<feature type="region of interest" description="Disordered" evidence="5">
    <location>
        <begin position="694"/>
        <end position="755"/>
    </location>
</feature>
<feature type="repeat" description="Pumilio" evidence="4">
    <location>
        <begin position="601"/>
        <end position="636"/>
    </location>
</feature>
<evidence type="ECO:0000256" key="4">
    <source>
        <dbReference type="PROSITE-ProRule" id="PRU00317"/>
    </source>
</evidence>
<evidence type="ECO:0000256" key="3">
    <source>
        <dbReference type="ARBA" id="ARBA00022884"/>
    </source>
</evidence>
<dbReference type="Gene3D" id="1.25.10.10">
    <property type="entry name" value="Leucine-rich Repeat Variant"/>
    <property type="match status" value="2"/>
</dbReference>
<dbReference type="GO" id="GO:0000447">
    <property type="term" value="P:endonucleolytic cleavage in ITS1 to separate SSU-rRNA from 5.8S rRNA and LSU-rRNA from tricistronic rRNA transcript (SSU-rRNA, 5.8S rRNA, LSU-rRNA)"/>
    <property type="evidence" value="ECO:0007669"/>
    <property type="project" value="TreeGrafter"/>
</dbReference>
<dbReference type="GO" id="GO:0030688">
    <property type="term" value="C:preribosome, small subunit precursor"/>
    <property type="evidence" value="ECO:0007669"/>
    <property type="project" value="TreeGrafter"/>
</dbReference>
<feature type="compositionally biased region" description="Basic residues" evidence="5">
    <location>
        <begin position="70"/>
        <end position="85"/>
    </location>
</feature>
<feature type="region of interest" description="Disordered" evidence="5">
    <location>
        <begin position="67"/>
        <end position="98"/>
    </location>
</feature>
<dbReference type="GO" id="GO:0005730">
    <property type="term" value="C:nucleolus"/>
    <property type="evidence" value="ECO:0007669"/>
    <property type="project" value="TreeGrafter"/>
</dbReference>
<evidence type="ECO:0000256" key="2">
    <source>
        <dbReference type="ARBA" id="ARBA00022845"/>
    </source>
</evidence>
<dbReference type="InterPro" id="IPR011989">
    <property type="entry name" value="ARM-like"/>
</dbReference>
<gene>
    <name evidence="6" type="ORF">SAY87_017271</name>
</gene>
<sequence>MGISIKYGYGCHTISGLTNHASFLRTCDFDDRLSTDRRQADSGEALPSRGRRVHNFIEEYLMGEEDQLHKHDRRKNGLSRKHQKKGYGMDSGKSDNNAFDQWGGKSHEYMKKADVSLSQPSIVRKQVDPETAKYFNEIANLFESNAVELEERSVICGNALEETRGKEYELATDYIISHTLQTLLEACDVDNLCGFLKSCMKVFPFISMDRSGSHVAETALKSLAVHLDDEEAYSSIEDSLNLICEVIVTNPVDILCNCYSSHVLRRLMCLCKGVSLDSPEFHGTKSSAILAGRLNLGSSQANMNDKQIHRKPFPHLLKSLVSRMLKCSRTDIKTLIVDQYSSLVIQTALKLLAGDEELFKIIPILLGCKKENIKEENFIQMDDVRDVLNLVKETSYSHLMEVIIEVSPESLYNTLFHKIFRNSLYDIASHQCGSFVVQAIVSNARSQEHMDVIWEELGTKFRDLLLMGRSGVVASLLAASHKLSTHEHKCCQALIAALHSENESQTCIVPRMLFLDSYFCSHNPAEWKCPVGVKMHVMGSLILQAFFRYRNEFIQPLITSITSMETNQVLEAARDAAGTHVIEAFLESNASWKQKRKLIVKLQGHFGVISMHSSGSFIVEKCFTASNPSMKEIIVSELSSVRNELSKTKHGPHLLRKLNVYGYAERPEQWKKKLESKQSVYKEFYSIFGSGEATSHRDDSLAVNTSKKKRKSTDMKQLRKEIDQSLTSATPFLSLKRPGDRVTDGSRKKSKSKKG</sequence>